<dbReference type="InterPro" id="IPR000682">
    <property type="entry name" value="PCMT"/>
</dbReference>
<dbReference type="Pfam" id="PF01135">
    <property type="entry name" value="PCMT"/>
    <property type="match status" value="1"/>
</dbReference>
<evidence type="ECO:0000256" key="2">
    <source>
        <dbReference type="ARBA" id="ARBA00013346"/>
    </source>
</evidence>
<protein>
    <recommendedName>
        <fullName evidence="2">Protein-L-isoaspartate O-methyltransferase</fullName>
    </recommendedName>
    <alternativeName>
        <fullName evidence="3">Protein L-isoaspartyl methyltransferase</fullName>
    </alternativeName>
</protein>
<evidence type="ECO:0000313" key="5">
    <source>
        <dbReference type="Proteomes" id="UP000566813"/>
    </source>
</evidence>
<dbReference type="AlphaFoldDB" id="A0A7X1FPE5"/>
<sequence>MTVLDERPLAARRAMIDSQLRVSGVNEPAVLAAFDAVAREDFVPEALKANAYIDRALPLEGGAMLPAPLVHGRMLIEARPAAGEDVLVVSASGYLAALLGQFGCKVAVQEPAEAAAAKKGSTVSLILIDGAVEQVPTGLAARLAEGGRIVTGTVERGVTRLASGTKIGGALALFPLADIGMPVLSEFAAPRAWSF</sequence>
<dbReference type="Proteomes" id="UP000566813">
    <property type="component" value="Unassembled WGS sequence"/>
</dbReference>
<dbReference type="SUPFAM" id="SSF53335">
    <property type="entry name" value="S-adenosyl-L-methionine-dependent methyltransferases"/>
    <property type="match status" value="1"/>
</dbReference>
<gene>
    <name evidence="4" type="ORF">H7F51_03410</name>
</gene>
<dbReference type="EMBL" id="JACLAW010000002">
    <property type="protein sequence ID" value="MBC2664564.1"/>
    <property type="molecule type" value="Genomic_DNA"/>
</dbReference>
<dbReference type="GO" id="GO:0032259">
    <property type="term" value="P:methylation"/>
    <property type="evidence" value="ECO:0007669"/>
    <property type="project" value="UniProtKB-KW"/>
</dbReference>
<name>A0A7X1FPE5_9SPHN</name>
<dbReference type="GO" id="GO:0005737">
    <property type="term" value="C:cytoplasm"/>
    <property type="evidence" value="ECO:0007669"/>
    <property type="project" value="TreeGrafter"/>
</dbReference>
<comment type="similarity">
    <text evidence="1">Belongs to the methyltransferase superfamily. L-isoaspartyl/D-aspartyl protein methyltransferase family.</text>
</comment>
<proteinExistence type="inferred from homology"/>
<dbReference type="RefSeq" id="WP_185662804.1">
    <property type="nucleotide sequence ID" value="NZ_JACLAW010000002.1"/>
</dbReference>
<keyword evidence="4" id="KW-0808">Transferase</keyword>
<dbReference type="PANTHER" id="PTHR11579">
    <property type="entry name" value="PROTEIN-L-ISOASPARTATE O-METHYLTRANSFERASE"/>
    <property type="match status" value="1"/>
</dbReference>
<dbReference type="Gene3D" id="3.40.50.150">
    <property type="entry name" value="Vaccinia Virus protein VP39"/>
    <property type="match status" value="1"/>
</dbReference>
<evidence type="ECO:0000256" key="1">
    <source>
        <dbReference type="ARBA" id="ARBA00005369"/>
    </source>
</evidence>
<organism evidence="4 5">
    <name type="scientific">Novosphingobium flavum</name>
    <dbReference type="NCBI Taxonomy" id="1778672"/>
    <lineage>
        <taxon>Bacteria</taxon>
        <taxon>Pseudomonadati</taxon>
        <taxon>Pseudomonadota</taxon>
        <taxon>Alphaproteobacteria</taxon>
        <taxon>Sphingomonadales</taxon>
        <taxon>Sphingomonadaceae</taxon>
        <taxon>Novosphingobium</taxon>
    </lineage>
</organism>
<comment type="caution">
    <text evidence="4">The sequence shown here is derived from an EMBL/GenBank/DDBJ whole genome shotgun (WGS) entry which is preliminary data.</text>
</comment>
<evidence type="ECO:0000313" key="4">
    <source>
        <dbReference type="EMBL" id="MBC2664564.1"/>
    </source>
</evidence>
<reference evidence="4 5" key="1">
    <citation type="submission" date="2020-08" db="EMBL/GenBank/DDBJ databases">
        <title>The genome sequence of type strain Novosphingobium flavum NBRC 111647.</title>
        <authorList>
            <person name="Liu Y."/>
        </authorList>
    </citation>
    <scope>NUCLEOTIDE SEQUENCE [LARGE SCALE GENOMIC DNA]</scope>
    <source>
        <strain evidence="4 5">NBRC 111647</strain>
    </source>
</reference>
<dbReference type="PANTHER" id="PTHR11579:SF18">
    <property type="entry name" value="PROTEIN-L-ISOASPARTATE O-METHYLTRANSFERASE"/>
    <property type="match status" value="1"/>
</dbReference>
<dbReference type="InterPro" id="IPR029063">
    <property type="entry name" value="SAM-dependent_MTases_sf"/>
</dbReference>
<keyword evidence="4" id="KW-0489">Methyltransferase</keyword>
<dbReference type="GO" id="GO:0004719">
    <property type="term" value="F:protein-L-isoaspartate (D-aspartate) O-methyltransferase activity"/>
    <property type="evidence" value="ECO:0007669"/>
    <property type="project" value="InterPro"/>
</dbReference>
<accession>A0A7X1FPE5</accession>
<evidence type="ECO:0000256" key="3">
    <source>
        <dbReference type="ARBA" id="ARBA00030757"/>
    </source>
</evidence>
<keyword evidence="5" id="KW-1185">Reference proteome</keyword>